<evidence type="ECO:0000313" key="3">
    <source>
        <dbReference type="Proteomes" id="UP000054977"/>
    </source>
</evidence>
<dbReference type="InterPro" id="IPR021751">
    <property type="entry name" value="DUF3318"/>
</dbReference>
<dbReference type="STRING" id="326474.AWB65_00255"/>
<accession>A0A158EVD3</accession>
<dbReference type="Proteomes" id="UP000054977">
    <property type="component" value="Unassembled WGS sequence"/>
</dbReference>
<reference evidence="2" key="1">
    <citation type="submission" date="2016-01" db="EMBL/GenBank/DDBJ databases">
        <authorList>
            <person name="Peeters C."/>
        </authorList>
    </citation>
    <scope>NUCLEOTIDE SEQUENCE [LARGE SCALE GENOMIC DNA]</scope>
    <source>
        <strain evidence="2">LMG 22934</strain>
    </source>
</reference>
<comment type="caution">
    <text evidence="2">The sequence shown here is derived from an EMBL/GenBank/DDBJ whole genome shotgun (WGS) entry which is preliminary data.</text>
</comment>
<evidence type="ECO:0000256" key="1">
    <source>
        <dbReference type="SAM" id="MobiDB-lite"/>
    </source>
</evidence>
<proteinExistence type="predicted"/>
<evidence type="ECO:0008006" key="4">
    <source>
        <dbReference type="Google" id="ProtNLM"/>
    </source>
</evidence>
<evidence type="ECO:0000313" key="2">
    <source>
        <dbReference type="EMBL" id="SAL11488.1"/>
    </source>
</evidence>
<protein>
    <recommendedName>
        <fullName evidence="4">DUF3318 domain-containing protein</fullName>
    </recommendedName>
</protein>
<keyword evidence="3" id="KW-1185">Reference proteome</keyword>
<dbReference type="RefSeq" id="WP_087665404.1">
    <property type="nucleotide sequence ID" value="NZ_FCNW02000001.1"/>
</dbReference>
<dbReference type="OrthoDB" id="9131106at2"/>
<dbReference type="Pfam" id="PF11780">
    <property type="entry name" value="DUF3318"/>
    <property type="match status" value="1"/>
</dbReference>
<dbReference type="EMBL" id="FCNW02000001">
    <property type="protein sequence ID" value="SAL11488.1"/>
    <property type="molecule type" value="Genomic_DNA"/>
</dbReference>
<sequence>MSQSDDTFKAQKRAQAHKLSTPHMRALRKELLIARADVERMEIAQATTDLRYSVTHFSFLKMLLPGRRTGGFGKGRAASSGGGIFSLLTGLLSGGNLGSFTTLLRQYPIIGSVASLILTKPVRTKILRGAKPALKWGGLGLVVWEGFRVWQQMKTTSTETSTDAVDPTVF</sequence>
<organism evidence="2 3">
    <name type="scientific">Caballeronia humi</name>
    <dbReference type="NCBI Taxonomy" id="326474"/>
    <lineage>
        <taxon>Bacteria</taxon>
        <taxon>Pseudomonadati</taxon>
        <taxon>Pseudomonadota</taxon>
        <taxon>Betaproteobacteria</taxon>
        <taxon>Burkholderiales</taxon>
        <taxon>Burkholderiaceae</taxon>
        <taxon>Caballeronia</taxon>
    </lineage>
</organism>
<name>A0A158EVD3_9BURK</name>
<gene>
    <name evidence="2" type="ORF">AWB65_00255</name>
</gene>
<feature type="region of interest" description="Disordered" evidence="1">
    <location>
        <begin position="1"/>
        <end position="20"/>
    </location>
</feature>
<dbReference type="AlphaFoldDB" id="A0A158EVD3"/>